<evidence type="ECO:0000256" key="2">
    <source>
        <dbReference type="SAM" id="SignalP"/>
    </source>
</evidence>
<protein>
    <submittedName>
        <fullName evidence="3">DUF459 domain-containing protein</fullName>
    </submittedName>
</protein>
<dbReference type="CDD" id="cd01829">
    <property type="entry name" value="SGNH_hydrolase_peri2"/>
    <property type="match status" value="1"/>
</dbReference>
<dbReference type="EMBL" id="JBHUIJ010000016">
    <property type="protein sequence ID" value="MFD2238337.1"/>
    <property type="molecule type" value="Genomic_DNA"/>
</dbReference>
<feature type="region of interest" description="Disordered" evidence="1">
    <location>
        <begin position="46"/>
        <end position="110"/>
    </location>
</feature>
<keyword evidence="4" id="KW-1185">Reference proteome</keyword>
<evidence type="ECO:0000313" key="3">
    <source>
        <dbReference type="EMBL" id="MFD2238337.1"/>
    </source>
</evidence>
<proteinExistence type="predicted"/>
<feature type="compositionally biased region" description="Low complexity" evidence="1">
    <location>
        <begin position="98"/>
        <end position="109"/>
    </location>
</feature>
<accession>A0ABW5CQN9</accession>
<sequence length="449" mass="47497">MAERKTRRSRLILVWCAPLAAALAAGALSLPASAQERPRGVLERLFGPPIGQRAQPQAQPPQQIRRQQAQPRRQQAQPRRQGQRQQAGGQRRNRDAARSAAPAAPPVQAVEKAENARDVLIVGDFLAASLARGLTDATATNRDVRIVPRANGSSGLVRDDYYDWLANLPGLIEETGAELVVVMLGSNDRQAIRIEGRSEAVRSESWTQEYTRRTQALAAIVGEKGLPLVWVGMPPFQSNRMTEDMVFLNDLYTRAAASVDGEFVDIWGGFVDAGGAYTASGPDPTGQPARLRNSDGITMTAAGSAKLAYYAEKPIMRLLGLSVDDLLVSLAPHQLPEGDLPAAVAPPAEPENVRALPPVALTDPSLFGGDALLGGGSAAPRSTAMAGAMAEAMPGRADSFNWTGRGAAVSPATQNNAIVFRGSTSLDSLRARAQGDTPSPEAEPAAGAE</sequence>
<dbReference type="InterPro" id="IPR007407">
    <property type="entry name" value="DUF459"/>
</dbReference>
<dbReference type="Gene3D" id="3.40.50.1110">
    <property type="entry name" value="SGNH hydrolase"/>
    <property type="match status" value="1"/>
</dbReference>
<comment type="caution">
    <text evidence="3">The sequence shown here is derived from an EMBL/GenBank/DDBJ whole genome shotgun (WGS) entry which is preliminary data.</text>
</comment>
<organism evidence="3 4">
    <name type="scientific">Aureimonas populi</name>
    <dbReference type="NCBI Taxonomy" id="1701758"/>
    <lineage>
        <taxon>Bacteria</taxon>
        <taxon>Pseudomonadati</taxon>
        <taxon>Pseudomonadota</taxon>
        <taxon>Alphaproteobacteria</taxon>
        <taxon>Hyphomicrobiales</taxon>
        <taxon>Aurantimonadaceae</taxon>
        <taxon>Aureimonas</taxon>
    </lineage>
</organism>
<dbReference type="RefSeq" id="WP_209737011.1">
    <property type="nucleotide sequence ID" value="NZ_CP072611.1"/>
</dbReference>
<evidence type="ECO:0000256" key="1">
    <source>
        <dbReference type="SAM" id="MobiDB-lite"/>
    </source>
</evidence>
<feature type="chain" id="PRO_5045930328" evidence="2">
    <location>
        <begin position="35"/>
        <end position="449"/>
    </location>
</feature>
<keyword evidence="2" id="KW-0732">Signal</keyword>
<dbReference type="Proteomes" id="UP001597371">
    <property type="component" value="Unassembled WGS sequence"/>
</dbReference>
<reference evidence="4" key="1">
    <citation type="journal article" date="2019" name="Int. J. Syst. Evol. Microbiol.">
        <title>The Global Catalogue of Microorganisms (GCM) 10K type strain sequencing project: providing services to taxonomists for standard genome sequencing and annotation.</title>
        <authorList>
            <consortium name="The Broad Institute Genomics Platform"/>
            <consortium name="The Broad Institute Genome Sequencing Center for Infectious Disease"/>
            <person name="Wu L."/>
            <person name="Ma J."/>
        </authorList>
    </citation>
    <scope>NUCLEOTIDE SEQUENCE [LARGE SCALE GENOMIC DNA]</scope>
    <source>
        <strain evidence="4">ZS-35-S2</strain>
    </source>
</reference>
<feature type="compositionally biased region" description="Low complexity" evidence="1">
    <location>
        <begin position="438"/>
        <end position="449"/>
    </location>
</feature>
<name>A0ABW5CQN9_9HYPH</name>
<dbReference type="InterPro" id="IPR036514">
    <property type="entry name" value="SGNH_hydro_sf"/>
</dbReference>
<dbReference type="Pfam" id="PF04311">
    <property type="entry name" value="DUF459"/>
    <property type="match status" value="1"/>
</dbReference>
<feature type="compositionally biased region" description="Low complexity" evidence="1">
    <location>
        <begin position="47"/>
        <end position="90"/>
    </location>
</feature>
<gene>
    <name evidence="3" type="ORF">ACFSKQ_12840</name>
</gene>
<evidence type="ECO:0000313" key="4">
    <source>
        <dbReference type="Proteomes" id="UP001597371"/>
    </source>
</evidence>
<feature type="signal peptide" evidence="2">
    <location>
        <begin position="1"/>
        <end position="34"/>
    </location>
</feature>
<feature type="region of interest" description="Disordered" evidence="1">
    <location>
        <begin position="426"/>
        <end position="449"/>
    </location>
</feature>
<dbReference type="SUPFAM" id="SSF52266">
    <property type="entry name" value="SGNH hydrolase"/>
    <property type="match status" value="1"/>
</dbReference>